<keyword evidence="2" id="KW-1185">Reference proteome</keyword>
<dbReference type="EMBL" id="VFOW01000001">
    <property type="protein sequence ID" value="TQL78284.1"/>
    <property type="molecule type" value="Genomic_DNA"/>
</dbReference>
<accession>A0A543B0D2</accession>
<comment type="caution">
    <text evidence="1">The sequence shown here is derived from an EMBL/GenBank/DDBJ whole genome shotgun (WGS) entry which is preliminary data.</text>
</comment>
<organism evidence="1 2">
    <name type="scientific">Stackebrandtia endophytica</name>
    <dbReference type="NCBI Taxonomy" id="1496996"/>
    <lineage>
        <taxon>Bacteria</taxon>
        <taxon>Bacillati</taxon>
        <taxon>Actinomycetota</taxon>
        <taxon>Actinomycetes</taxon>
        <taxon>Glycomycetales</taxon>
        <taxon>Glycomycetaceae</taxon>
        <taxon>Stackebrandtia</taxon>
    </lineage>
</organism>
<reference evidence="1 2" key="1">
    <citation type="submission" date="2019-06" db="EMBL/GenBank/DDBJ databases">
        <title>Sequencing the genomes of 1000 actinobacteria strains.</title>
        <authorList>
            <person name="Klenk H.-P."/>
        </authorList>
    </citation>
    <scope>NUCLEOTIDE SEQUENCE [LARGE SCALE GENOMIC DNA]</scope>
    <source>
        <strain evidence="1 2">DSM 45928</strain>
    </source>
</reference>
<sequence length="299" mass="33854">MRITYYSRDGFTATHIYGTPTELLTLAELLMRADGSLPLSDDRDGLLDGEVPFTSVSASVDGSEIQRTEREVGGSITFLGTTDAQRSLAKGIQAHVRGEVTRIECMEIEWFEGCDMDRESLPMYIIREGEPAGRQVGLYLHSTDYDRVHEFVRENLNAGLYLENLREHEVQPVSVPDPATYRHVICPKEYVDGLSVGAAGTPDAPIDIVTAPAIEWMSSPLRDGTLHMGRFFYATSHWDRETEAVRHKPQDFLTKADSLLRWVDRHMPWYDDAVRPGRLGWEAKRLIDRGELDISWLMP</sequence>
<evidence type="ECO:0000313" key="1">
    <source>
        <dbReference type="EMBL" id="TQL78284.1"/>
    </source>
</evidence>
<evidence type="ECO:0000313" key="2">
    <source>
        <dbReference type="Proteomes" id="UP000317043"/>
    </source>
</evidence>
<name>A0A543B0D2_9ACTN</name>
<dbReference type="AlphaFoldDB" id="A0A543B0D2"/>
<dbReference type="Proteomes" id="UP000317043">
    <property type="component" value="Unassembled WGS sequence"/>
</dbReference>
<protein>
    <submittedName>
        <fullName evidence="1">Uncharacterized protein</fullName>
    </submittedName>
</protein>
<dbReference type="InParanoid" id="A0A543B0D2"/>
<dbReference type="RefSeq" id="WP_142042485.1">
    <property type="nucleotide sequence ID" value="NZ_JBHTGS010000004.1"/>
</dbReference>
<gene>
    <name evidence="1" type="ORF">FB566_3867</name>
</gene>
<proteinExistence type="predicted"/>